<keyword evidence="3" id="KW-1185">Reference proteome</keyword>
<dbReference type="Gene3D" id="1.10.20.10">
    <property type="entry name" value="Histone, subunit A"/>
    <property type="match status" value="1"/>
</dbReference>
<evidence type="ECO:0000313" key="3">
    <source>
        <dbReference type="Proteomes" id="UP000694540"/>
    </source>
</evidence>
<evidence type="ECO:0008006" key="4">
    <source>
        <dbReference type="Google" id="ProtNLM"/>
    </source>
</evidence>
<protein>
    <recommendedName>
        <fullName evidence="4">Histone H2A</fullName>
    </recommendedName>
</protein>
<accession>A0A8C3YJV1</accession>
<dbReference type="GO" id="GO:0046982">
    <property type="term" value="F:protein heterodimerization activity"/>
    <property type="evidence" value="ECO:0007669"/>
    <property type="project" value="InterPro"/>
</dbReference>
<feature type="compositionally biased region" description="Basic and acidic residues" evidence="1">
    <location>
        <begin position="1"/>
        <end position="10"/>
    </location>
</feature>
<dbReference type="GeneTree" id="ENSGT00390000015623"/>
<evidence type="ECO:0000256" key="1">
    <source>
        <dbReference type="SAM" id="MobiDB-lite"/>
    </source>
</evidence>
<evidence type="ECO:0000313" key="2">
    <source>
        <dbReference type="Ensembl" id="ENSCWAP00000020281.1"/>
    </source>
</evidence>
<dbReference type="SUPFAM" id="SSF47113">
    <property type="entry name" value="Histone-fold"/>
    <property type="match status" value="1"/>
</dbReference>
<proteinExistence type="predicted"/>
<organism evidence="2 3">
    <name type="scientific">Catagonus wagneri</name>
    <name type="common">Chacoan peccary</name>
    <dbReference type="NCBI Taxonomy" id="51154"/>
    <lineage>
        <taxon>Eukaryota</taxon>
        <taxon>Metazoa</taxon>
        <taxon>Chordata</taxon>
        <taxon>Craniata</taxon>
        <taxon>Vertebrata</taxon>
        <taxon>Euteleostomi</taxon>
        <taxon>Mammalia</taxon>
        <taxon>Eutheria</taxon>
        <taxon>Laurasiatheria</taxon>
        <taxon>Artiodactyla</taxon>
        <taxon>Suina</taxon>
        <taxon>Tayassuidae</taxon>
        <taxon>Catagonus</taxon>
    </lineage>
</organism>
<dbReference type="InterPro" id="IPR009072">
    <property type="entry name" value="Histone-fold"/>
</dbReference>
<feature type="region of interest" description="Disordered" evidence="1">
    <location>
        <begin position="1"/>
        <end position="20"/>
    </location>
</feature>
<dbReference type="Ensembl" id="ENSCWAT00000022007.1">
    <property type="protein sequence ID" value="ENSCWAP00000020281.1"/>
    <property type="gene ID" value="ENSCWAG00000015537.1"/>
</dbReference>
<sequence length="111" mass="12513">MSEKQSHEGSYEAPAIPPEPQFPVSFVDHLLLEDLYVHTLSSSAVDFLLSMLDYLTDYVLDQVGTEANNSRMQMTPQDVERAVDNNAEPQCQLKDTAFTLFDEMPGSRRNS</sequence>
<dbReference type="AlphaFoldDB" id="A0A8C3YJV1"/>
<name>A0A8C3YJV1_9CETA</name>
<reference evidence="2" key="1">
    <citation type="submission" date="2025-08" db="UniProtKB">
        <authorList>
            <consortium name="Ensembl"/>
        </authorList>
    </citation>
    <scope>IDENTIFICATION</scope>
</reference>
<reference evidence="2" key="2">
    <citation type="submission" date="2025-09" db="UniProtKB">
        <authorList>
            <consortium name="Ensembl"/>
        </authorList>
    </citation>
    <scope>IDENTIFICATION</scope>
</reference>
<dbReference type="Proteomes" id="UP000694540">
    <property type="component" value="Unplaced"/>
</dbReference>